<dbReference type="Proteomes" id="UP000284706">
    <property type="component" value="Unassembled WGS sequence"/>
</dbReference>
<dbReference type="OrthoDB" id="3242181at2759"/>
<accession>A0A409VGP4</accession>
<reference evidence="1 2" key="1">
    <citation type="journal article" date="2018" name="Evol. Lett.">
        <title>Horizontal gene cluster transfer increased hallucinogenic mushroom diversity.</title>
        <authorList>
            <person name="Reynolds H.T."/>
            <person name="Vijayakumar V."/>
            <person name="Gluck-Thaler E."/>
            <person name="Korotkin H.B."/>
            <person name="Matheny P.B."/>
            <person name="Slot J.C."/>
        </authorList>
    </citation>
    <scope>NUCLEOTIDE SEQUENCE [LARGE SCALE GENOMIC DNA]</scope>
    <source>
        <strain evidence="1 2">SRW20</strain>
    </source>
</reference>
<evidence type="ECO:0000313" key="1">
    <source>
        <dbReference type="EMBL" id="PPQ65406.1"/>
    </source>
</evidence>
<dbReference type="InParanoid" id="A0A409VGP4"/>
<dbReference type="AlphaFoldDB" id="A0A409VGP4"/>
<gene>
    <name evidence="1" type="ORF">CVT26_000031</name>
</gene>
<name>A0A409VGP4_9AGAR</name>
<protein>
    <recommendedName>
        <fullName evidence="3">Arrestin-like N-terminal domain-containing protein</fullName>
    </recommendedName>
</protein>
<organism evidence="1 2">
    <name type="scientific">Gymnopilus dilepis</name>
    <dbReference type="NCBI Taxonomy" id="231916"/>
    <lineage>
        <taxon>Eukaryota</taxon>
        <taxon>Fungi</taxon>
        <taxon>Dikarya</taxon>
        <taxon>Basidiomycota</taxon>
        <taxon>Agaricomycotina</taxon>
        <taxon>Agaricomycetes</taxon>
        <taxon>Agaricomycetidae</taxon>
        <taxon>Agaricales</taxon>
        <taxon>Agaricineae</taxon>
        <taxon>Hymenogastraceae</taxon>
        <taxon>Gymnopilus</taxon>
    </lineage>
</organism>
<feature type="non-terminal residue" evidence="1">
    <location>
        <position position="372"/>
    </location>
</feature>
<evidence type="ECO:0008006" key="3">
    <source>
        <dbReference type="Google" id="ProtNLM"/>
    </source>
</evidence>
<sequence length="372" mass="40115">MSTVSLPSYVAPSLNRTPSYSAEPGDFEHRLALGERLRIRPSGSFVKESKGGAIRLRLSSQEENITLPVYGASDVVEGVVELSKPDGVTSVEVQESRLLLKEIAEGGTASAKLCLSTAHLWVKSPANTLCPTALHFALRLPSTFTYEEKTYPLPPTFDVKLSGLPGFVATIDYSVKAMVAKPNGVPVPKVKSKALGIHVGSTHVSTPFVYYPRSRPASPMPLPLMHSSAGFLLTPDWKVFESVIISKSPARPNIVAKLYVPASRIFCMSQPIPFHLSFESSPVSLAAFLPLSPASSSVGRRITRVQIMRQTTVDVRNTTIAGAKTDMWRVDCIGEGTFKHAGDGPSFMTYTGEINVEGTKIPAFRAAGLSVK</sequence>
<proteinExistence type="predicted"/>
<comment type="caution">
    <text evidence="1">The sequence shown here is derived from an EMBL/GenBank/DDBJ whole genome shotgun (WGS) entry which is preliminary data.</text>
</comment>
<evidence type="ECO:0000313" key="2">
    <source>
        <dbReference type="Proteomes" id="UP000284706"/>
    </source>
</evidence>
<dbReference type="EMBL" id="NHYE01005654">
    <property type="protein sequence ID" value="PPQ65406.1"/>
    <property type="molecule type" value="Genomic_DNA"/>
</dbReference>
<keyword evidence="2" id="KW-1185">Reference proteome</keyword>